<feature type="region of interest" description="Disordered" evidence="1">
    <location>
        <begin position="272"/>
        <end position="293"/>
    </location>
</feature>
<comment type="caution">
    <text evidence="2">The sequence shown here is derived from an EMBL/GenBank/DDBJ whole genome shotgun (WGS) entry which is preliminary data.</text>
</comment>
<name>A0A367JDQ5_RHIAZ</name>
<organism evidence="2 3">
    <name type="scientific">Rhizopus azygosporus</name>
    <name type="common">Rhizopus microsporus var. azygosporus</name>
    <dbReference type="NCBI Taxonomy" id="86630"/>
    <lineage>
        <taxon>Eukaryota</taxon>
        <taxon>Fungi</taxon>
        <taxon>Fungi incertae sedis</taxon>
        <taxon>Mucoromycota</taxon>
        <taxon>Mucoromycotina</taxon>
        <taxon>Mucoromycetes</taxon>
        <taxon>Mucorales</taxon>
        <taxon>Mucorineae</taxon>
        <taxon>Rhizopodaceae</taxon>
        <taxon>Rhizopus</taxon>
    </lineage>
</organism>
<dbReference type="EMBL" id="PJQL01001536">
    <property type="protein sequence ID" value="RCH88068.1"/>
    <property type="molecule type" value="Genomic_DNA"/>
</dbReference>
<evidence type="ECO:0000313" key="3">
    <source>
        <dbReference type="Proteomes" id="UP000252139"/>
    </source>
</evidence>
<dbReference type="Proteomes" id="UP000252139">
    <property type="component" value="Unassembled WGS sequence"/>
</dbReference>
<accession>A0A367JDQ5</accession>
<keyword evidence="3" id="KW-1185">Reference proteome</keyword>
<dbReference type="AlphaFoldDB" id="A0A367JDQ5"/>
<feature type="non-terminal residue" evidence="2">
    <location>
        <position position="1"/>
    </location>
</feature>
<sequence length="353" mass="39720">WHFEIKYTQKQSTAKNRWIYHPATAIARNPPASGTANGFSAGYYASKHIGSTDEDGFVTPCPSPWHSLGIRPQFDWPPPEFLAQGLQLDRYLFSTEHIITDDERRELIKSYPALRNIEYKPPSTLPAAQRCMNKTQQLEDSSLRDLQYFLSGVFRPLDILGNELLQSTNVPPESLGRHLDILNHARTLLINACATVTYNRNKIALRAVNPRFTAPALSTQKKYTMASENSHQAITQKMSAAKGLREARIARSAPAMLPLLLIRSRYFGQGNRQTMSTGAHPKNNLSAAESPVTLSASHSQPPVSGFFQLFSPHWDRLFHNNWVNTIVQHGFKIPFRTPPPLSTDCTSHQHPRS</sequence>
<reference evidence="2 3" key="1">
    <citation type="journal article" date="2018" name="G3 (Bethesda)">
        <title>Phylogenetic and Phylogenomic Definition of Rhizopus Species.</title>
        <authorList>
            <person name="Gryganskyi A.P."/>
            <person name="Golan J."/>
            <person name="Dolatabadi S."/>
            <person name="Mondo S."/>
            <person name="Robb S."/>
            <person name="Idnurm A."/>
            <person name="Muszewska A."/>
            <person name="Steczkiewicz K."/>
            <person name="Masonjones S."/>
            <person name="Liao H.L."/>
            <person name="Gajdeczka M.T."/>
            <person name="Anike F."/>
            <person name="Vuek A."/>
            <person name="Anishchenko I.M."/>
            <person name="Voigt K."/>
            <person name="de Hoog G.S."/>
            <person name="Smith M.E."/>
            <person name="Heitman J."/>
            <person name="Vilgalys R."/>
            <person name="Stajich J.E."/>
        </authorList>
    </citation>
    <scope>NUCLEOTIDE SEQUENCE [LARGE SCALE GENOMIC DNA]</scope>
    <source>
        <strain evidence="2 3">CBS 357.93</strain>
    </source>
</reference>
<proteinExistence type="predicted"/>
<dbReference type="OrthoDB" id="2286148at2759"/>
<gene>
    <name evidence="2" type="ORF">CU097_000681</name>
</gene>
<evidence type="ECO:0000256" key="1">
    <source>
        <dbReference type="SAM" id="MobiDB-lite"/>
    </source>
</evidence>
<evidence type="ECO:0000313" key="2">
    <source>
        <dbReference type="EMBL" id="RCH88068.1"/>
    </source>
</evidence>
<protein>
    <submittedName>
        <fullName evidence="2">Uncharacterized protein</fullName>
    </submittedName>
</protein>
<dbReference type="STRING" id="86630.A0A367JDQ5"/>